<dbReference type="Proteomes" id="UP000030004">
    <property type="component" value="Unassembled WGS sequence"/>
</dbReference>
<dbReference type="SUPFAM" id="SSF51412">
    <property type="entry name" value="Inosine monophosphate dehydrogenase (IMPDH)"/>
    <property type="match status" value="1"/>
</dbReference>
<proteinExistence type="inferred from homology"/>
<protein>
    <submittedName>
        <fullName evidence="6">2-nitropropane dioxygenase</fullName>
    </submittedName>
</protein>
<dbReference type="InterPro" id="IPR004136">
    <property type="entry name" value="NMO"/>
</dbReference>
<gene>
    <name evidence="6" type="ORF">ATO9_19080</name>
</gene>
<dbReference type="GO" id="GO:0051213">
    <property type="term" value="F:dioxygenase activity"/>
    <property type="evidence" value="ECO:0007669"/>
    <property type="project" value="UniProtKB-KW"/>
</dbReference>
<dbReference type="FunFam" id="3.20.20.70:FF:000210">
    <property type="entry name" value="2-nitropropane dioxygenase"/>
    <property type="match status" value="1"/>
</dbReference>
<evidence type="ECO:0000256" key="2">
    <source>
        <dbReference type="ARBA" id="ARBA00022630"/>
    </source>
</evidence>
<dbReference type="CDD" id="cd04730">
    <property type="entry name" value="NPD_like"/>
    <property type="match status" value="1"/>
</dbReference>
<evidence type="ECO:0000313" key="7">
    <source>
        <dbReference type="Proteomes" id="UP000030004"/>
    </source>
</evidence>
<dbReference type="PANTHER" id="PTHR42747:SF4">
    <property type="entry name" value="BLR1330 PROTEIN"/>
    <property type="match status" value="1"/>
</dbReference>
<sequence length="321" mass="34337">MYSDTPLGRLRLPVICSPMFLVSGPDLVVAQCKAGVIGSFPALNARESEGEPPLLGAWLKRITEELDAHNQANPDRPAAPFAVNQIVHRSNDRIERDVEICARWKVPVWITSMGAREDVNQAAHECGGTVLHDVINNKYARKAIDKGADGLIAVCAGAGGHAGALSPFALVQEIRKWFDGPLALSGSIATGRSILAAQAMGADFGYIGSPFIAMTEAVASEEYKQMIVEGGADDIVYTDYFSGVHANYLKPSVRAVGLDPDNLAGIGNKLDLATGDIRPKAWRDIWGSGQGIGAVKEVMTTADYVDRLDREYQGAKDALCS</sequence>
<reference evidence="6 7" key="1">
    <citation type="journal article" date="2015" name="Antonie Van Leeuwenhoek">
        <title>Pseudooceanicola atlanticus gen. nov. sp. nov., isolated from surface seawater of the Atlantic Ocean and reclassification of Oceanicola batsensis, Oceanicola marinus, Oceanicola nitratireducens, Oceanicola nanhaiensis, Oceanicola antarcticus and Oceanicola flagellatus, as Pseudooceanicola batsensis comb. nov., Pseudooceanicola marinus comb. nov., Pseudooceanicola nitratireducens comb. nov., Pseudooceanicola nanhaiensis comb. nov., Pseudooceanicola antarcticus comb. nov., and Pseudooceanicola flagellatus comb. nov.</title>
        <authorList>
            <person name="Lai Q."/>
            <person name="Li G."/>
            <person name="Liu X."/>
            <person name="Du Y."/>
            <person name="Sun F."/>
            <person name="Shao Z."/>
        </authorList>
    </citation>
    <scope>NUCLEOTIDE SEQUENCE [LARGE SCALE GENOMIC DNA]</scope>
    <source>
        <strain evidence="6 7">22II-s11g</strain>
    </source>
</reference>
<organism evidence="6 7">
    <name type="scientific">Pseudooceanicola atlanticus</name>
    <dbReference type="NCBI Taxonomy" id="1461694"/>
    <lineage>
        <taxon>Bacteria</taxon>
        <taxon>Pseudomonadati</taxon>
        <taxon>Pseudomonadota</taxon>
        <taxon>Alphaproteobacteria</taxon>
        <taxon>Rhodobacterales</taxon>
        <taxon>Paracoccaceae</taxon>
        <taxon>Pseudooceanicola</taxon>
    </lineage>
</organism>
<evidence type="ECO:0000256" key="1">
    <source>
        <dbReference type="ARBA" id="ARBA00009881"/>
    </source>
</evidence>
<accession>A0A0A0EA03</accession>
<dbReference type="PANTHER" id="PTHR42747">
    <property type="entry name" value="NITRONATE MONOOXYGENASE-RELATED"/>
    <property type="match status" value="1"/>
</dbReference>
<dbReference type="AlphaFoldDB" id="A0A0A0EA03"/>
<dbReference type="STRING" id="1461694.ATO9_19080"/>
<evidence type="ECO:0000313" key="6">
    <source>
        <dbReference type="EMBL" id="KGM47294.1"/>
    </source>
</evidence>
<keyword evidence="3" id="KW-0288">FMN</keyword>
<dbReference type="InterPro" id="IPR013785">
    <property type="entry name" value="Aldolase_TIM"/>
</dbReference>
<comment type="caution">
    <text evidence="6">The sequence shown here is derived from an EMBL/GenBank/DDBJ whole genome shotgun (WGS) entry which is preliminary data.</text>
</comment>
<evidence type="ECO:0000256" key="3">
    <source>
        <dbReference type="ARBA" id="ARBA00022643"/>
    </source>
</evidence>
<dbReference type="eggNOG" id="COG2070">
    <property type="taxonomic scope" value="Bacteria"/>
</dbReference>
<dbReference type="GO" id="GO:0018580">
    <property type="term" value="F:nitronate monooxygenase activity"/>
    <property type="evidence" value="ECO:0007669"/>
    <property type="project" value="InterPro"/>
</dbReference>
<keyword evidence="4" id="KW-0560">Oxidoreductase</keyword>
<dbReference type="Gene3D" id="3.20.20.70">
    <property type="entry name" value="Aldolase class I"/>
    <property type="match status" value="1"/>
</dbReference>
<keyword evidence="7" id="KW-1185">Reference proteome</keyword>
<dbReference type="RefSeq" id="WP_043753074.1">
    <property type="nucleotide sequence ID" value="NZ_AQQX01000012.1"/>
</dbReference>
<keyword evidence="2" id="KW-0285">Flavoprotein</keyword>
<name>A0A0A0EA03_9RHOB</name>
<dbReference type="Pfam" id="PF03060">
    <property type="entry name" value="NMO"/>
    <property type="match status" value="1"/>
</dbReference>
<evidence type="ECO:0000256" key="4">
    <source>
        <dbReference type="ARBA" id="ARBA00023002"/>
    </source>
</evidence>
<evidence type="ECO:0000256" key="5">
    <source>
        <dbReference type="ARBA" id="ARBA00023033"/>
    </source>
</evidence>
<keyword evidence="6" id="KW-0223">Dioxygenase</keyword>
<dbReference type="EMBL" id="AQQX01000012">
    <property type="protein sequence ID" value="KGM47294.1"/>
    <property type="molecule type" value="Genomic_DNA"/>
</dbReference>
<dbReference type="OrthoDB" id="9778912at2"/>
<comment type="similarity">
    <text evidence="1">Belongs to the nitronate monooxygenase family. NMO class I subfamily.</text>
</comment>
<keyword evidence="5" id="KW-0503">Monooxygenase</keyword>